<dbReference type="GO" id="GO:0005544">
    <property type="term" value="F:calcium-dependent phospholipid binding"/>
    <property type="evidence" value="ECO:0007669"/>
    <property type="project" value="InterPro"/>
</dbReference>
<feature type="compositionally biased region" description="Basic and acidic residues" evidence="3">
    <location>
        <begin position="373"/>
        <end position="382"/>
    </location>
</feature>
<feature type="compositionally biased region" description="Basic and acidic residues" evidence="3">
    <location>
        <begin position="240"/>
        <end position="250"/>
    </location>
</feature>
<keyword evidence="1" id="KW-0677">Repeat</keyword>
<feature type="region of interest" description="Disordered" evidence="3">
    <location>
        <begin position="1"/>
        <end position="320"/>
    </location>
</feature>
<evidence type="ECO:0000313" key="5">
    <source>
        <dbReference type="Proteomes" id="UP001324427"/>
    </source>
</evidence>
<dbReference type="SMART" id="SM00335">
    <property type="entry name" value="ANX"/>
    <property type="match status" value="2"/>
</dbReference>
<dbReference type="EMBL" id="JAVFHQ010000081">
    <property type="protein sequence ID" value="KAK4539844.1"/>
    <property type="molecule type" value="Genomic_DNA"/>
</dbReference>
<evidence type="ECO:0008006" key="6">
    <source>
        <dbReference type="Google" id="ProtNLM"/>
    </source>
</evidence>
<feature type="compositionally biased region" description="Pro residues" evidence="3">
    <location>
        <begin position="45"/>
        <end position="57"/>
    </location>
</feature>
<organism evidence="4 5">
    <name type="scientific">Oleoguttula mirabilis</name>
    <dbReference type="NCBI Taxonomy" id="1507867"/>
    <lineage>
        <taxon>Eukaryota</taxon>
        <taxon>Fungi</taxon>
        <taxon>Dikarya</taxon>
        <taxon>Ascomycota</taxon>
        <taxon>Pezizomycotina</taxon>
        <taxon>Dothideomycetes</taxon>
        <taxon>Dothideomycetidae</taxon>
        <taxon>Mycosphaerellales</taxon>
        <taxon>Teratosphaeriaceae</taxon>
        <taxon>Oleoguttula</taxon>
    </lineage>
</organism>
<keyword evidence="5" id="KW-1185">Reference proteome</keyword>
<dbReference type="InterPro" id="IPR018502">
    <property type="entry name" value="Annexin_repeat"/>
</dbReference>
<accession>A0AAV9J590</accession>
<dbReference type="PANTHER" id="PTHR10502">
    <property type="entry name" value="ANNEXIN"/>
    <property type="match status" value="1"/>
</dbReference>
<evidence type="ECO:0000256" key="2">
    <source>
        <dbReference type="ARBA" id="ARBA00023216"/>
    </source>
</evidence>
<evidence type="ECO:0000313" key="4">
    <source>
        <dbReference type="EMBL" id="KAK4539844.1"/>
    </source>
</evidence>
<comment type="caution">
    <text evidence="4">The sequence shown here is derived from an EMBL/GenBank/DDBJ whole genome shotgun (WGS) entry which is preliminary data.</text>
</comment>
<sequence>MSLRPDDRASRSRSKSGTHDRSRSRSNVRAPKVPSPPSSAAYGYPPGPPPMSGPPMPGSFSNGITSPSYEVRSPHGAAERPTYFPPTSAAPSHYPPAPSVPYPADDGGWTMGDYTDLPPHERPGYVPPPAQFPQWRQQHDDDDDDLAYEDSNKANGGPPHHPAYSNTYPPQPQYPGQPAESPSTAGYRYTPQTAARDAHSSSHGYQYAPPPEKITYTATPQTGVPPAQYSQSAQRPVDQLPRKYSQERHNSYSKGAQVMDITPGHDKRDRTSSTSKPHRLSVNTDQPGLHAPSAGGPGSRMDRLSISGNRPDMHALGGAGGMPPASPLLEAYHGTYQSLSPMHLAMRPGDEDDMSDFEPLSSAVSKAGKKGPGKLERDAERSKEKKRVVLYDAEEDAKKIAKALNHHKVDPDPLIDILPSLSHDQIWELRKEYKKQVKIQGKGINLPKHLKLKVTGNFGKAAYVTALGRWEGEGYWANFWYQSHGSRRELLIETLMGRPNLDIRNIKDEFKDKRYSDSLTKCMEKELKMDKFRTAVLMALEERRQEEQDVYPPEYRNRDVEMLHRALTAKQGGESAMLEIIVRRSDAHLREVLRTYERTYDENFARAALKKSNNLVGEVIAHILNGVINKPARDALLLQHAIKDVAERNKDDDLRYELLISRLVRLHWDKLHLSRVKRAYAEKYGRELQEDVEDATKGDFREFMCELVEAK</sequence>
<name>A0AAV9J590_9PEZI</name>
<dbReference type="InterPro" id="IPR037104">
    <property type="entry name" value="Annexin_sf"/>
</dbReference>
<dbReference type="Gene3D" id="1.10.220.10">
    <property type="entry name" value="Annexin"/>
    <property type="match status" value="4"/>
</dbReference>
<reference evidence="4 5" key="1">
    <citation type="submission" date="2021-11" db="EMBL/GenBank/DDBJ databases">
        <title>Black yeast isolated from Biological Soil Crust.</title>
        <authorList>
            <person name="Kurbessoian T."/>
        </authorList>
    </citation>
    <scope>NUCLEOTIDE SEQUENCE [LARGE SCALE GENOMIC DNA]</scope>
    <source>
        <strain evidence="4 5">CCFEE 5522</strain>
    </source>
</reference>
<protein>
    <recommendedName>
        <fullName evidence="6">Annexin</fullName>
    </recommendedName>
</protein>
<dbReference type="GO" id="GO:0012506">
    <property type="term" value="C:vesicle membrane"/>
    <property type="evidence" value="ECO:0007669"/>
    <property type="project" value="TreeGrafter"/>
</dbReference>
<dbReference type="GO" id="GO:0001786">
    <property type="term" value="F:phosphatidylserine binding"/>
    <property type="evidence" value="ECO:0007669"/>
    <property type="project" value="TreeGrafter"/>
</dbReference>
<evidence type="ECO:0000256" key="1">
    <source>
        <dbReference type="ARBA" id="ARBA00022737"/>
    </source>
</evidence>
<feature type="compositionally biased region" description="Polar residues" evidence="3">
    <location>
        <begin position="216"/>
        <end position="234"/>
    </location>
</feature>
<dbReference type="GO" id="GO:0005886">
    <property type="term" value="C:plasma membrane"/>
    <property type="evidence" value="ECO:0007669"/>
    <property type="project" value="TreeGrafter"/>
</dbReference>
<dbReference type="PROSITE" id="PS51897">
    <property type="entry name" value="ANNEXIN_2"/>
    <property type="match status" value="1"/>
</dbReference>
<keyword evidence="2" id="KW-0041">Annexin</keyword>
<dbReference type="SUPFAM" id="SSF47874">
    <property type="entry name" value="Annexin"/>
    <property type="match status" value="1"/>
</dbReference>
<feature type="compositionally biased region" description="Basic and acidic residues" evidence="3">
    <location>
        <begin position="1"/>
        <end position="10"/>
    </location>
</feature>
<dbReference type="GO" id="GO:0005509">
    <property type="term" value="F:calcium ion binding"/>
    <property type="evidence" value="ECO:0007669"/>
    <property type="project" value="InterPro"/>
</dbReference>
<proteinExistence type="predicted"/>
<dbReference type="Proteomes" id="UP001324427">
    <property type="component" value="Unassembled WGS sequence"/>
</dbReference>
<feature type="region of interest" description="Disordered" evidence="3">
    <location>
        <begin position="347"/>
        <end position="382"/>
    </location>
</feature>
<gene>
    <name evidence="4" type="ORF">LTR36_010305</name>
</gene>
<dbReference type="GO" id="GO:0005634">
    <property type="term" value="C:nucleus"/>
    <property type="evidence" value="ECO:0007669"/>
    <property type="project" value="TreeGrafter"/>
</dbReference>
<dbReference type="Pfam" id="PF00191">
    <property type="entry name" value="Annexin"/>
    <property type="match status" value="2"/>
</dbReference>
<evidence type="ECO:0000256" key="3">
    <source>
        <dbReference type="SAM" id="MobiDB-lite"/>
    </source>
</evidence>
<dbReference type="AlphaFoldDB" id="A0AAV9J590"/>
<dbReference type="GO" id="GO:0005737">
    <property type="term" value="C:cytoplasm"/>
    <property type="evidence" value="ECO:0007669"/>
    <property type="project" value="TreeGrafter"/>
</dbReference>
<dbReference type="PANTHER" id="PTHR10502:SF107">
    <property type="entry name" value="ANNEXIN ANXC4 (AFU_ORTHOLOGUE AFUA_3G07020)"/>
    <property type="match status" value="1"/>
</dbReference>